<dbReference type="Gramene" id="Pp3c26_1180V3.1">
    <property type="protein sequence ID" value="Pp3c26_1180V3.1"/>
    <property type="gene ID" value="Pp3c26_1180"/>
</dbReference>
<evidence type="ECO:0000313" key="3">
    <source>
        <dbReference type="Proteomes" id="UP000006727"/>
    </source>
</evidence>
<dbReference type="EnsemblPlants" id="Pp3c26_1180V3.1">
    <property type="protein sequence ID" value="Pp3c26_1180V3.1"/>
    <property type="gene ID" value="Pp3c26_1180"/>
</dbReference>
<proteinExistence type="predicted"/>
<sequence length="153" mass="17402">MALGIPPQLASIEKEVQGIFKFLATGFQRIDKIKDAGRQSKHLEELSARMRGAKSRIKEFDVEIKVEEGKINPEFNKLLTEKKQFMITERNSYVAKRRTYTSLIGNRQESLDKDSHAGSAQDADVCVASSWLSPRLHALHFFLSCFSCQKQIL</sequence>
<dbReference type="EMBL" id="ABEU02000026">
    <property type="protein sequence ID" value="PNR26592.1"/>
    <property type="molecule type" value="Genomic_DNA"/>
</dbReference>
<dbReference type="RefSeq" id="XP_024366291.1">
    <property type="nucleotide sequence ID" value="XM_024510523.2"/>
</dbReference>
<dbReference type="Gramene" id="Pp3c26_1180V3.2">
    <property type="protein sequence ID" value="Pp3c26_1180V3.2"/>
    <property type="gene ID" value="Pp3c26_1180"/>
</dbReference>
<dbReference type="PaxDb" id="3218-PP1S149_131V6.1"/>
<reference evidence="1 3" key="2">
    <citation type="journal article" date="2018" name="Plant J.">
        <title>The Physcomitrella patens chromosome-scale assembly reveals moss genome structure and evolution.</title>
        <authorList>
            <person name="Lang D."/>
            <person name="Ullrich K.K."/>
            <person name="Murat F."/>
            <person name="Fuchs J."/>
            <person name="Jenkins J."/>
            <person name="Haas F.B."/>
            <person name="Piednoel M."/>
            <person name="Gundlach H."/>
            <person name="Van Bel M."/>
            <person name="Meyberg R."/>
            <person name="Vives C."/>
            <person name="Morata J."/>
            <person name="Symeonidi A."/>
            <person name="Hiss M."/>
            <person name="Muchero W."/>
            <person name="Kamisugi Y."/>
            <person name="Saleh O."/>
            <person name="Blanc G."/>
            <person name="Decker E.L."/>
            <person name="van Gessel N."/>
            <person name="Grimwood J."/>
            <person name="Hayes R.D."/>
            <person name="Graham S.W."/>
            <person name="Gunter L.E."/>
            <person name="McDaniel S.F."/>
            <person name="Hoernstein S.N.W."/>
            <person name="Larsson A."/>
            <person name="Li F.W."/>
            <person name="Perroud P.F."/>
            <person name="Phillips J."/>
            <person name="Ranjan P."/>
            <person name="Rokshar D.S."/>
            <person name="Rothfels C.J."/>
            <person name="Schneider L."/>
            <person name="Shu S."/>
            <person name="Stevenson D.W."/>
            <person name="Thummler F."/>
            <person name="Tillich M."/>
            <person name="Villarreal Aguilar J.C."/>
            <person name="Widiez T."/>
            <person name="Wong G.K."/>
            <person name="Wymore A."/>
            <person name="Zhang Y."/>
            <person name="Zimmer A.D."/>
            <person name="Quatrano R.S."/>
            <person name="Mayer K.F.X."/>
            <person name="Goodstein D."/>
            <person name="Casacuberta J.M."/>
            <person name="Vandepoele K."/>
            <person name="Reski R."/>
            <person name="Cuming A.C."/>
            <person name="Tuskan G.A."/>
            <person name="Maumus F."/>
            <person name="Salse J."/>
            <person name="Schmutz J."/>
            <person name="Rensing S.A."/>
        </authorList>
    </citation>
    <scope>NUCLEOTIDE SEQUENCE [LARGE SCALE GENOMIC DNA]</scope>
    <source>
        <strain evidence="2 3">cv. Gransden 2004</strain>
    </source>
</reference>
<dbReference type="KEGG" id="ppp:112277794"/>
<dbReference type="AlphaFoldDB" id="A0A2K1IBC7"/>
<evidence type="ECO:0000313" key="2">
    <source>
        <dbReference type="EnsemblPlants" id="Pp3c26_1180V3.1"/>
    </source>
</evidence>
<name>A0A2K1IBC7_PHYPA</name>
<protein>
    <submittedName>
        <fullName evidence="1 2">Uncharacterized protein</fullName>
    </submittedName>
</protein>
<keyword evidence="3" id="KW-1185">Reference proteome</keyword>
<dbReference type="Proteomes" id="UP000006727">
    <property type="component" value="Chromosome 26"/>
</dbReference>
<reference evidence="1 3" key="1">
    <citation type="journal article" date="2008" name="Science">
        <title>The Physcomitrella genome reveals evolutionary insights into the conquest of land by plants.</title>
        <authorList>
            <person name="Rensing S."/>
            <person name="Lang D."/>
            <person name="Zimmer A."/>
            <person name="Terry A."/>
            <person name="Salamov A."/>
            <person name="Shapiro H."/>
            <person name="Nishiyama T."/>
            <person name="Perroud P.-F."/>
            <person name="Lindquist E."/>
            <person name="Kamisugi Y."/>
            <person name="Tanahashi T."/>
            <person name="Sakakibara K."/>
            <person name="Fujita T."/>
            <person name="Oishi K."/>
            <person name="Shin-I T."/>
            <person name="Kuroki Y."/>
            <person name="Toyoda A."/>
            <person name="Suzuki Y."/>
            <person name="Hashimoto A."/>
            <person name="Yamaguchi K."/>
            <person name="Sugano A."/>
            <person name="Kohara Y."/>
            <person name="Fujiyama A."/>
            <person name="Anterola A."/>
            <person name="Aoki S."/>
            <person name="Ashton N."/>
            <person name="Barbazuk W.B."/>
            <person name="Barker E."/>
            <person name="Bennetzen J."/>
            <person name="Bezanilla M."/>
            <person name="Blankenship R."/>
            <person name="Cho S.H."/>
            <person name="Dutcher S."/>
            <person name="Estelle M."/>
            <person name="Fawcett J.A."/>
            <person name="Gundlach H."/>
            <person name="Hanada K."/>
            <person name="Heyl A."/>
            <person name="Hicks K.A."/>
            <person name="Hugh J."/>
            <person name="Lohr M."/>
            <person name="Mayer K."/>
            <person name="Melkozernov A."/>
            <person name="Murata T."/>
            <person name="Nelson D."/>
            <person name="Pils B."/>
            <person name="Prigge M."/>
            <person name="Reiss B."/>
            <person name="Renner T."/>
            <person name="Rombauts S."/>
            <person name="Rushton P."/>
            <person name="Sanderfoot A."/>
            <person name="Schween G."/>
            <person name="Shiu S.-H."/>
            <person name="Stueber K."/>
            <person name="Theodoulou F.L."/>
            <person name="Tu H."/>
            <person name="Van de Peer Y."/>
            <person name="Verrier P.J."/>
            <person name="Waters E."/>
            <person name="Wood A."/>
            <person name="Yang L."/>
            <person name="Cove D."/>
            <person name="Cuming A."/>
            <person name="Hasebe M."/>
            <person name="Lucas S."/>
            <person name="Mishler D.B."/>
            <person name="Reski R."/>
            <person name="Grigoriev I."/>
            <person name="Quatrano R.S."/>
            <person name="Boore J.L."/>
        </authorList>
    </citation>
    <scope>NUCLEOTIDE SEQUENCE [LARGE SCALE GENOMIC DNA]</scope>
    <source>
        <strain evidence="2 3">cv. Gransden 2004</strain>
    </source>
</reference>
<dbReference type="GeneID" id="112277794"/>
<evidence type="ECO:0000313" key="1">
    <source>
        <dbReference type="EMBL" id="PNR26592.1"/>
    </source>
</evidence>
<reference evidence="2" key="3">
    <citation type="submission" date="2020-12" db="UniProtKB">
        <authorList>
            <consortium name="EnsemblPlants"/>
        </authorList>
    </citation>
    <scope>IDENTIFICATION</scope>
</reference>
<gene>
    <name evidence="2" type="primary">LOC112277794</name>
    <name evidence="1" type="ORF">PHYPA_030073</name>
</gene>
<dbReference type="OrthoDB" id="19261at2759"/>
<accession>A0A2K1IBC7</accession>
<organism evidence="1">
    <name type="scientific">Physcomitrium patens</name>
    <name type="common">Spreading-leaved earth moss</name>
    <name type="synonym">Physcomitrella patens</name>
    <dbReference type="NCBI Taxonomy" id="3218"/>
    <lineage>
        <taxon>Eukaryota</taxon>
        <taxon>Viridiplantae</taxon>
        <taxon>Streptophyta</taxon>
        <taxon>Embryophyta</taxon>
        <taxon>Bryophyta</taxon>
        <taxon>Bryophytina</taxon>
        <taxon>Bryopsida</taxon>
        <taxon>Funariidae</taxon>
        <taxon>Funariales</taxon>
        <taxon>Funariaceae</taxon>
        <taxon>Physcomitrium</taxon>
    </lineage>
</organism>
<dbReference type="STRING" id="3218.A0A2K1IBC7"/>
<dbReference type="EnsemblPlants" id="Pp3c26_1180V3.2">
    <property type="protein sequence ID" value="Pp3c26_1180V3.2"/>
    <property type="gene ID" value="Pp3c26_1180"/>
</dbReference>